<dbReference type="AlphaFoldDB" id="A0A7U4DQ68"/>
<dbReference type="KEGG" id="dpr:Despr_2666"/>
<reference evidence="2 3" key="1">
    <citation type="journal article" date="2011" name="Stand. Genomic Sci.">
        <title>Complete genome sequence of Desulfobulbus propionicus type strain (1pr3).</title>
        <authorList>
            <person name="Pagani I."/>
            <person name="Lapidus A."/>
            <person name="Nolan M."/>
            <person name="Lucas S."/>
            <person name="Hammon N."/>
            <person name="Deshpande S."/>
            <person name="Cheng J.F."/>
            <person name="Chertkov O."/>
            <person name="Davenport K."/>
            <person name="Tapia R."/>
            <person name="Han C."/>
            <person name="Goodwin L."/>
            <person name="Pitluck S."/>
            <person name="Liolios K."/>
            <person name="Mavromatis K."/>
            <person name="Ivanova N."/>
            <person name="Mikhailova N."/>
            <person name="Pati A."/>
            <person name="Chen A."/>
            <person name="Palaniappan K."/>
            <person name="Land M."/>
            <person name="Hauser L."/>
            <person name="Chang Y.J."/>
            <person name="Jeffries C.D."/>
            <person name="Detter J.C."/>
            <person name="Brambilla E."/>
            <person name="Kannan K.P."/>
            <person name="Djao O.D."/>
            <person name="Rohde M."/>
            <person name="Pukall R."/>
            <person name="Spring S."/>
            <person name="Goker M."/>
            <person name="Sikorski J."/>
            <person name="Woyke T."/>
            <person name="Bristow J."/>
            <person name="Eisen J.A."/>
            <person name="Markowitz V."/>
            <person name="Hugenholtz P."/>
            <person name="Kyrpides N.C."/>
            <person name="Klenk H.P."/>
        </authorList>
    </citation>
    <scope>NUCLEOTIDE SEQUENCE [LARGE SCALE GENOMIC DNA]</scope>
    <source>
        <strain evidence="3">ATCC 33891 / DSM 2032 / 1pr3</strain>
    </source>
</reference>
<dbReference type="InterPro" id="IPR054024">
    <property type="entry name" value="DUF6946"/>
</dbReference>
<dbReference type="EMBL" id="CP002364">
    <property type="protein sequence ID" value="ADW18802.1"/>
    <property type="molecule type" value="Genomic_DNA"/>
</dbReference>
<dbReference type="Pfam" id="PF22187">
    <property type="entry name" value="DUF6946"/>
    <property type="match status" value="1"/>
</dbReference>
<evidence type="ECO:0000313" key="2">
    <source>
        <dbReference type="EMBL" id="ADW18802.1"/>
    </source>
</evidence>
<evidence type="ECO:0000259" key="1">
    <source>
        <dbReference type="Pfam" id="PF22187"/>
    </source>
</evidence>
<protein>
    <recommendedName>
        <fullName evidence="1">DUF6946 domain-containing protein</fullName>
    </recommendedName>
</protein>
<keyword evidence="3" id="KW-1185">Reference proteome</keyword>
<gene>
    <name evidence="2" type="ordered locus">Despr_2666</name>
</gene>
<accession>A0A7U4DQ68</accession>
<name>A0A7U4DQ68_DESPD</name>
<dbReference type="RefSeq" id="WP_015725328.1">
    <property type="nucleotide sequence ID" value="NC_014972.1"/>
</dbReference>
<sequence>MEKKSRIFPFTTGVEDWQALLADPDRHWRKGYSARTLAYCWESSEELPEEVAQPFAESMDPLLANLQPVIGIPEFKVPLPGGRNSSQNDIFILSRSTAGPVCIMVEGKVSESFGPRVTDWLKNASEGKMKRLEFLLDSLGLTSLPDDTIRYQLLHRAVSAIITAEQFRAVAAVMLIHSFSRELVGWLDYSRFASLFEVEAVVGSLQKLSVSSKVPLFGVWVIGNHAFLEC</sequence>
<evidence type="ECO:0000313" key="3">
    <source>
        <dbReference type="Proteomes" id="UP000006365"/>
    </source>
</evidence>
<organism evidence="2 3">
    <name type="scientific">Desulfobulbus propionicus (strain ATCC 33891 / DSM 2032 / VKM B-1956 / 1pr3)</name>
    <dbReference type="NCBI Taxonomy" id="577650"/>
    <lineage>
        <taxon>Bacteria</taxon>
        <taxon>Pseudomonadati</taxon>
        <taxon>Thermodesulfobacteriota</taxon>
        <taxon>Desulfobulbia</taxon>
        <taxon>Desulfobulbales</taxon>
        <taxon>Desulfobulbaceae</taxon>
        <taxon>Desulfobulbus</taxon>
    </lineage>
</organism>
<dbReference type="Proteomes" id="UP000006365">
    <property type="component" value="Chromosome"/>
</dbReference>
<feature type="domain" description="DUF6946" evidence="1">
    <location>
        <begin position="11"/>
        <end position="224"/>
    </location>
</feature>
<proteinExistence type="predicted"/>